<dbReference type="InterPro" id="IPR005501">
    <property type="entry name" value="LamB/YcsF/PxpA-like"/>
</dbReference>
<dbReference type="Proteomes" id="UP000653674">
    <property type="component" value="Unassembled WGS sequence"/>
</dbReference>
<dbReference type="SUPFAM" id="SSF88713">
    <property type="entry name" value="Glycoside hydrolase/deacetylase"/>
    <property type="match status" value="1"/>
</dbReference>
<dbReference type="GO" id="GO:0005975">
    <property type="term" value="P:carbohydrate metabolic process"/>
    <property type="evidence" value="ECO:0007669"/>
    <property type="project" value="InterPro"/>
</dbReference>
<dbReference type="Pfam" id="PF03746">
    <property type="entry name" value="LamB_YcsF"/>
    <property type="match status" value="1"/>
</dbReference>
<dbReference type="AlphaFoldDB" id="A0A8J3PP15"/>
<protein>
    <recommendedName>
        <fullName evidence="3">LamB/YcsF family protein</fullName>
    </recommendedName>
</protein>
<gene>
    <name evidence="1" type="ORF">Pfl04_38270</name>
</gene>
<keyword evidence="2" id="KW-1185">Reference proteome</keyword>
<dbReference type="PANTHER" id="PTHR30292:SF0">
    <property type="entry name" value="5-OXOPROLINASE SUBUNIT A"/>
    <property type="match status" value="1"/>
</dbReference>
<accession>A0A8J3PP15</accession>
<dbReference type="EMBL" id="BONU01000031">
    <property type="protein sequence ID" value="GIG75423.1"/>
    <property type="molecule type" value="Genomic_DNA"/>
</dbReference>
<dbReference type="InterPro" id="IPR011330">
    <property type="entry name" value="Glyco_hydro/deAcase_b/a-brl"/>
</dbReference>
<evidence type="ECO:0000313" key="2">
    <source>
        <dbReference type="Proteomes" id="UP000653674"/>
    </source>
</evidence>
<organism evidence="1 2">
    <name type="scientific">Planosporangium flavigriseum</name>
    <dbReference type="NCBI Taxonomy" id="373681"/>
    <lineage>
        <taxon>Bacteria</taxon>
        <taxon>Bacillati</taxon>
        <taxon>Actinomycetota</taxon>
        <taxon>Actinomycetes</taxon>
        <taxon>Micromonosporales</taxon>
        <taxon>Micromonosporaceae</taxon>
        <taxon>Planosporangium</taxon>
    </lineage>
</organism>
<dbReference type="Gene3D" id="3.20.20.370">
    <property type="entry name" value="Glycoside hydrolase/deacetylase"/>
    <property type="match status" value="1"/>
</dbReference>
<proteinExistence type="predicted"/>
<comment type="caution">
    <text evidence="1">The sequence shown here is derived from an EMBL/GenBank/DDBJ whole genome shotgun (WGS) entry which is preliminary data.</text>
</comment>
<name>A0A8J3PP15_9ACTN</name>
<dbReference type="PANTHER" id="PTHR30292">
    <property type="entry name" value="UNCHARACTERIZED PROTEIN YBGL-RELATED"/>
    <property type="match status" value="1"/>
</dbReference>
<reference evidence="1" key="1">
    <citation type="submission" date="2021-01" db="EMBL/GenBank/DDBJ databases">
        <title>Whole genome shotgun sequence of Planosporangium flavigriseum NBRC 105377.</title>
        <authorList>
            <person name="Komaki H."/>
            <person name="Tamura T."/>
        </authorList>
    </citation>
    <scope>NUCLEOTIDE SEQUENCE</scope>
    <source>
        <strain evidence="1">NBRC 105377</strain>
    </source>
</reference>
<sequence>MIVDLNSDLGEGFGAWTRGDDDALLDIVTSANVAGGRHASVSIKPFAESG</sequence>
<evidence type="ECO:0000313" key="1">
    <source>
        <dbReference type="EMBL" id="GIG75423.1"/>
    </source>
</evidence>
<evidence type="ECO:0008006" key="3">
    <source>
        <dbReference type="Google" id="ProtNLM"/>
    </source>
</evidence>